<dbReference type="Pfam" id="PF09368">
    <property type="entry name" value="Sas10"/>
    <property type="match status" value="1"/>
</dbReference>
<dbReference type="OrthoDB" id="1924577at2759"/>
<comment type="similarity">
    <text evidence="2">Belongs to the SAS10 family.</text>
</comment>
<evidence type="ECO:0000313" key="8">
    <source>
        <dbReference type="Proteomes" id="UP000654370"/>
    </source>
</evidence>
<protein>
    <recommendedName>
        <fullName evidence="6">Sas10 C-terminal domain-containing protein</fullName>
    </recommendedName>
</protein>
<feature type="compositionally biased region" description="Basic and acidic residues" evidence="5">
    <location>
        <begin position="9"/>
        <end position="24"/>
    </location>
</feature>
<dbReference type="InterPro" id="IPR018972">
    <property type="entry name" value="Sas10_C_dom"/>
</dbReference>
<sequence length="608" mass="69610">MGKKRSSGRKREVFDPSQDYESRTTGKVNAVNTWDDIEHDEEDLFHEDREKVLLDYEKQMRGDDQDSEMSEQEVYGLEGVDSDEEDDEEEATALSDDEDEAQDEENEHESWGHSKKAYYNAEEGSDMEEMLEEEQEAIRLQKKRIAAMEEEDFVDAGWGGVSLEKDEDEDRKLVESVNKELDDISFSNDIEAERISKRLKSSMPAAEVLKLLQNESPELVELLNEFKERLVTIKAMTPLITSVQETTDLKSKAADFYKFKYNLLLNYLTNIAFYLCLKASGTPNIRDHPVINSLVELRTAIEKAEVIENKLHMQKKIEDLRVQLEELKAPKKQTNGAYSVNGTNGLKSKSRKSKVTQPEPEVLSEEDQLEEELESDLEEDSINVPMIEEEFKSMKKAAKKRKRLAEGNDFHDLDMLDSVDIEDKAAKKRSLRDIVSKIDSKQQKRVAKFQGDVDIPYKDRFKQERKGVAQPQDNSADLDDADWDESDVRQAHAANDEDEDLYENVKAQKAAAKDAKKAEYEAGRMPIISEEDLADGDKRGVTWQILKNRGLTPHRKKENRNARVKHRNKYEKKMKNLSSFRAVAKTPTGAYGGETTGIRTGLARSVKF</sequence>
<organism evidence="7 8">
    <name type="scientific">Mortierella isabellina</name>
    <name type="common">Filamentous fungus</name>
    <name type="synonym">Umbelopsis isabellina</name>
    <dbReference type="NCBI Taxonomy" id="91625"/>
    <lineage>
        <taxon>Eukaryota</taxon>
        <taxon>Fungi</taxon>
        <taxon>Fungi incertae sedis</taxon>
        <taxon>Mucoromycota</taxon>
        <taxon>Mucoromycotina</taxon>
        <taxon>Umbelopsidomycetes</taxon>
        <taxon>Umbelopsidales</taxon>
        <taxon>Umbelopsidaceae</taxon>
        <taxon>Umbelopsis</taxon>
    </lineage>
</organism>
<evidence type="ECO:0000256" key="4">
    <source>
        <dbReference type="ARBA" id="ARBA00023242"/>
    </source>
</evidence>
<dbReference type="PANTHER" id="PTHR13237">
    <property type="entry name" value="SOMETHING ABOUT SILENCING PROTEIN 10-RELATED"/>
    <property type="match status" value="1"/>
</dbReference>
<evidence type="ECO:0000256" key="2">
    <source>
        <dbReference type="ARBA" id="ARBA00010979"/>
    </source>
</evidence>
<dbReference type="InterPro" id="IPR007146">
    <property type="entry name" value="Sas10/Utp3/C1D"/>
</dbReference>
<dbReference type="GO" id="GO:0032040">
    <property type="term" value="C:small-subunit processome"/>
    <property type="evidence" value="ECO:0007669"/>
    <property type="project" value="TreeGrafter"/>
</dbReference>
<dbReference type="EMBL" id="JAEPQZ010000008">
    <property type="protein sequence ID" value="KAG2178027.1"/>
    <property type="molecule type" value="Genomic_DNA"/>
</dbReference>
<name>A0A8H7UDY5_MORIS</name>
<dbReference type="AlphaFoldDB" id="A0A8H7UDY5"/>
<feature type="compositionally biased region" description="Basic and acidic residues" evidence="5">
    <location>
        <begin position="46"/>
        <end position="64"/>
    </location>
</feature>
<feature type="compositionally biased region" description="Acidic residues" evidence="5">
    <location>
        <begin position="80"/>
        <end position="107"/>
    </location>
</feature>
<evidence type="ECO:0000313" key="7">
    <source>
        <dbReference type="EMBL" id="KAG2178027.1"/>
    </source>
</evidence>
<proteinExistence type="inferred from homology"/>
<gene>
    <name evidence="7" type="ORF">INT43_003280</name>
</gene>
<evidence type="ECO:0000256" key="1">
    <source>
        <dbReference type="ARBA" id="ARBA00004123"/>
    </source>
</evidence>
<dbReference type="PANTHER" id="PTHR13237:SF8">
    <property type="entry name" value="SOMETHING ABOUT SILENCING PROTEIN 10"/>
    <property type="match status" value="1"/>
</dbReference>
<evidence type="ECO:0000256" key="5">
    <source>
        <dbReference type="SAM" id="MobiDB-lite"/>
    </source>
</evidence>
<feature type="compositionally biased region" description="Polar residues" evidence="5">
    <location>
        <begin position="333"/>
        <end position="347"/>
    </location>
</feature>
<reference evidence="7" key="1">
    <citation type="submission" date="2020-12" db="EMBL/GenBank/DDBJ databases">
        <title>Metabolic potential, ecology and presence of endohyphal bacteria is reflected in genomic diversity of Mucoromycotina.</title>
        <authorList>
            <person name="Muszewska A."/>
            <person name="Okrasinska A."/>
            <person name="Steczkiewicz K."/>
            <person name="Drgas O."/>
            <person name="Orlowska M."/>
            <person name="Perlinska-Lenart U."/>
            <person name="Aleksandrzak-Piekarczyk T."/>
            <person name="Szatraj K."/>
            <person name="Zielenkiewicz U."/>
            <person name="Pilsyk S."/>
            <person name="Malc E."/>
            <person name="Mieczkowski P."/>
            <person name="Kruszewska J.S."/>
            <person name="Biernat P."/>
            <person name="Pawlowska J."/>
        </authorList>
    </citation>
    <scope>NUCLEOTIDE SEQUENCE</scope>
    <source>
        <strain evidence="7">WA0000067209</strain>
    </source>
</reference>
<accession>A0A8H7UDY5</accession>
<keyword evidence="3" id="KW-0597">Phosphoprotein</keyword>
<dbReference type="GO" id="GO:0000462">
    <property type="term" value="P:maturation of SSU-rRNA from tricistronic rRNA transcript (SSU-rRNA, 5.8S rRNA, LSU-rRNA)"/>
    <property type="evidence" value="ECO:0007669"/>
    <property type="project" value="TreeGrafter"/>
</dbReference>
<keyword evidence="4" id="KW-0539">Nucleus</keyword>
<dbReference type="Pfam" id="PF04000">
    <property type="entry name" value="Sas10_Utp3"/>
    <property type="match status" value="1"/>
</dbReference>
<feature type="domain" description="Sas10 C-terminal" evidence="6">
    <location>
        <begin position="536"/>
        <end position="608"/>
    </location>
</feature>
<feature type="compositionally biased region" description="Acidic residues" evidence="5">
    <location>
        <begin position="35"/>
        <end position="45"/>
    </location>
</feature>
<feature type="region of interest" description="Disordered" evidence="5">
    <location>
        <begin position="333"/>
        <end position="368"/>
    </location>
</feature>
<comment type="subcellular location">
    <subcellularLocation>
        <location evidence="1">Nucleus</location>
    </subcellularLocation>
</comment>
<dbReference type="Proteomes" id="UP000654370">
    <property type="component" value="Unassembled WGS sequence"/>
</dbReference>
<feature type="region of interest" description="Disordered" evidence="5">
    <location>
        <begin position="1"/>
        <end position="126"/>
    </location>
</feature>
<comment type="caution">
    <text evidence="7">The sequence shown here is derived from an EMBL/GenBank/DDBJ whole genome shotgun (WGS) entry which is preliminary data.</text>
</comment>
<evidence type="ECO:0000256" key="3">
    <source>
        <dbReference type="ARBA" id="ARBA00022553"/>
    </source>
</evidence>
<feature type="region of interest" description="Disordered" evidence="5">
    <location>
        <begin position="460"/>
        <end position="482"/>
    </location>
</feature>
<keyword evidence="8" id="KW-1185">Reference proteome</keyword>
<evidence type="ECO:0000259" key="6">
    <source>
        <dbReference type="Pfam" id="PF09368"/>
    </source>
</evidence>